<reference evidence="9 10" key="1">
    <citation type="submission" date="2017-02" db="EMBL/GenBank/DDBJ databases">
        <title>Genomic diversity within the haloalkaliphilic genus Thioalkalivibrio.</title>
        <authorList>
            <person name="Ahn A.-C."/>
            <person name="Meier-Kolthoff J."/>
            <person name="Overmars L."/>
            <person name="Richter M."/>
            <person name="Woyke T."/>
            <person name="Sorokin D.Y."/>
            <person name="Muyzer G."/>
        </authorList>
    </citation>
    <scope>NUCLEOTIDE SEQUENCE [LARGE SCALE GENOMIC DNA]</scope>
    <source>
        <strain evidence="9 10">ALJD</strain>
    </source>
</reference>
<dbReference type="GO" id="GO:0008097">
    <property type="term" value="F:5S rRNA binding"/>
    <property type="evidence" value="ECO:0007669"/>
    <property type="project" value="InterPro"/>
</dbReference>
<gene>
    <name evidence="5" type="primary">rplY</name>
    <name evidence="5" type="synonym">ctc</name>
    <name evidence="9" type="ORF">B1C78_11820</name>
</gene>
<dbReference type="Gene3D" id="2.40.240.10">
    <property type="entry name" value="Ribosomal Protein L25, Chain P"/>
    <property type="match status" value="1"/>
</dbReference>
<evidence type="ECO:0000256" key="6">
    <source>
        <dbReference type="SAM" id="MobiDB-lite"/>
    </source>
</evidence>
<dbReference type="InterPro" id="IPR020930">
    <property type="entry name" value="Ribosomal_uL5_bac-type"/>
</dbReference>
<accession>A0A1V3NDZ1</accession>
<comment type="subunit">
    <text evidence="5">Part of the 50S ribosomal subunit; part of the 5S rRNA/L5/L18/L25 subcomplex. Contacts the 5S rRNA. Binds to the 5S rRNA independently of L5 and L18.</text>
</comment>
<name>A0A1V3NDZ1_9GAMM</name>
<dbReference type="InterPro" id="IPR029751">
    <property type="entry name" value="Ribosomal_L25_dom"/>
</dbReference>
<keyword evidence="1 5" id="KW-0699">rRNA-binding</keyword>
<dbReference type="SUPFAM" id="SSF50715">
    <property type="entry name" value="Ribosomal protein L25-like"/>
    <property type="match status" value="1"/>
</dbReference>
<dbReference type="GO" id="GO:0022625">
    <property type="term" value="C:cytosolic large ribosomal subunit"/>
    <property type="evidence" value="ECO:0007669"/>
    <property type="project" value="TreeGrafter"/>
</dbReference>
<evidence type="ECO:0000313" key="10">
    <source>
        <dbReference type="Proteomes" id="UP000189462"/>
    </source>
</evidence>
<keyword evidence="3 5" id="KW-0689">Ribosomal protein</keyword>
<dbReference type="Proteomes" id="UP000189462">
    <property type="component" value="Unassembled WGS sequence"/>
</dbReference>
<comment type="caution">
    <text evidence="9">The sequence shown here is derived from an EMBL/GenBank/DDBJ whole genome shotgun (WGS) entry which is preliminary data.</text>
</comment>
<evidence type="ECO:0000256" key="3">
    <source>
        <dbReference type="ARBA" id="ARBA00022980"/>
    </source>
</evidence>
<dbReference type="NCBIfam" id="NF004612">
    <property type="entry name" value="PRK05943.1"/>
    <property type="match status" value="1"/>
</dbReference>
<dbReference type="NCBIfam" id="NF004130">
    <property type="entry name" value="PRK05618.1-5"/>
    <property type="match status" value="1"/>
</dbReference>
<dbReference type="PANTHER" id="PTHR33284:SF1">
    <property type="entry name" value="RIBOSOMAL PROTEIN L25_GLN-TRNA SYNTHETASE, ANTI-CODON-BINDING DOMAIN-CONTAINING PROTEIN"/>
    <property type="match status" value="1"/>
</dbReference>
<comment type="function">
    <text evidence="5">This is one of the proteins that binds to the 5S RNA in the ribosome where it forms part of the central protuberance.</text>
</comment>
<keyword evidence="10" id="KW-1185">Reference proteome</keyword>
<dbReference type="STRING" id="108003.B1C78_11820"/>
<dbReference type="Pfam" id="PF14693">
    <property type="entry name" value="Ribosomal_TL5_C"/>
    <property type="match status" value="1"/>
</dbReference>
<dbReference type="HAMAP" id="MF_01336">
    <property type="entry name" value="Ribosomal_bL25"/>
    <property type="match status" value="1"/>
</dbReference>
<feature type="region of interest" description="Disordered" evidence="6">
    <location>
        <begin position="193"/>
        <end position="216"/>
    </location>
</feature>
<dbReference type="AlphaFoldDB" id="A0A1V3NDZ1"/>
<feature type="compositionally biased region" description="Acidic residues" evidence="6">
    <location>
        <begin position="197"/>
        <end position="216"/>
    </location>
</feature>
<keyword evidence="2 5" id="KW-0694">RNA-binding</keyword>
<evidence type="ECO:0000256" key="5">
    <source>
        <dbReference type="HAMAP-Rule" id="MF_01334"/>
    </source>
</evidence>
<evidence type="ECO:0000256" key="2">
    <source>
        <dbReference type="ARBA" id="ARBA00022884"/>
    </source>
</evidence>
<organism evidence="9 10">
    <name type="scientific">Thioalkalivibrio denitrificans</name>
    <dbReference type="NCBI Taxonomy" id="108003"/>
    <lineage>
        <taxon>Bacteria</taxon>
        <taxon>Pseudomonadati</taxon>
        <taxon>Pseudomonadota</taxon>
        <taxon>Gammaproteobacteria</taxon>
        <taxon>Chromatiales</taxon>
        <taxon>Ectothiorhodospiraceae</taxon>
        <taxon>Thioalkalivibrio</taxon>
    </lineage>
</organism>
<dbReference type="InterPro" id="IPR011035">
    <property type="entry name" value="Ribosomal_bL25/Gln-tRNA_synth"/>
</dbReference>
<dbReference type="NCBIfam" id="TIGR00731">
    <property type="entry name" value="bL25_bact_ctc"/>
    <property type="match status" value="1"/>
</dbReference>
<dbReference type="InterPro" id="IPR020055">
    <property type="entry name" value="Ribosomal_bL25_short"/>
</dbReference>
<dbReference type="OrthoDB" id="9806411at2"/>
<feature type="domain" description="Large ribosomal subunit protein bL25 L25" evidence="7">
    <location>
        <begin position="7"/>
        <end position="94"/>
    </location>
</feature>
<evidence type="ECO:0000256" key="1">
    <source>
        <dbReference type="ARBA" id="ARBA00022730"/>
    </source>
</evidence>
<protein>
    <recommendedName>
        <fullName evidence="5">Large ribosomal subunit protein bL25</fullName>
    </recommendedName>
    <alternativeName>
        <fullName evidence="5">General stress protein CTC</fullName>
    </alternativeName>
</protein>
<dbReference type="InterPro" id="IPR037121">
    <property type="entry name" value="Ribosomal_bL25_C"/>
</dbReference>
<dbReference type="GO" id="GO:0006412">
    <property type="term" value="P:translation"/>
    <property type="evidence" value="ECO:0007669"/>
    <property type="project" value="UniProtKB-UniRule"/>
</dbReference>
<evidence type="ECO:0000313" key="9">
    <source>
        <dbReference type="EMBL" id="OOG23297.1"/>
    </source>
</evidence>
<evidence type="ECO:0000259" key="8">
    <source>
        <dbReference type="Pfam" id="PF14693"/>
    </source>
</evidence>
<dbReference type="PANTHER" id="PTHR33284">
    <property type="entry name" value="RIBOSOMAL PROTEIN L25/GLN-TRNA SYNTHETASE, ANTI-CODON-BINDING DOMAIN-CONTAINING PROTEIN"/>
    <property type="match status" value="1"/>
</dbReference>
<sequence>MSLSFELQAEPRADQGKGASRRLRRIGKVPAILYGAGKEPQSITLDHNAVKLSLEHEAFYSHILSVQLEGRTEKAILRDVQRHPAKPVILHLDLLRVSEDQAIRVHVPLHFINEETCVGVKTGGGMVSHQMVEVEVECLPKDLPEFISVDVAKLNVGDSLHLSEIALPDGVTIVALSHGPDHDLPVVSVLKPRGTALEEEGEGGEAAEGGEEEEAS</sequence>
<proteinExistence type="inferred from homology"/>
<dbReference type="FunFam" id="2.170.120.20:FF:000003">
    <property type="entry name" value="50S ribosomal protein L25"/>
    <property type="match status" value="1"/>
</dbReference>
<dbReference type="InterPro" id="IPR001021">
    <property type="entry name" value="Ribosomal_bL25_long"/>
</dbReference>
<dbReference type="GO" id="GO:0003735">
    <property type="term" value="F:structural constituent of ribosome"/>
    <property type="evidence" value="ECO:0007669"/>
    <property type="project" value="InterPro"/>
</dbReference>
<dbReference type="Pfam" id="PF01386">
    <property type="entry name" value="Ribosomal_L25p"/>
    <property type="match status" value="1"/>
</dbReference>
<dbReference type="CDD" id="cd00495">
    <property type="entry name" value="Ribosomal_L25_TL5_CTC"/>
    <property type="match status" value="1"/>
</dbReference>
<keyword evidence="4 5" id="KW-0687">Ribonucleoprotein</keyword>
<dbReference type="Gene3D" id="2.170.120.20">
    <property type="entry name" value="Ribosomal protein L25, beta domain"/>
    <property type="match status" value="1"/>
</dbReference>
<dbReference type="RefSeq" id="WP_077279364.1">
    <property type="nucleotide sequence ID" value="NZ_MVBK01000069.1"/>
</dbReference>
<dbReference type="InterPro" id="IPR020056">
    <property type="entry name" value="Rbsml_bL25/Gln-tRNA_synth_N"/>
</dbReference>
<evidence type="ECO:0000259" key="7">
    <source>
        <dbReference type="Pfam" id="PF01386"/>
    </source>
</evidence>
<dbReference type="EMBL" id="MVBK01000069">
    <property type="protein sequence ID" value="OOG23297.1"/>
    <property type="molecule type" value="Genomic_DNA"/>
</dbReference>
<evidence type="ECO:0000256" key="4">
    <source>
        <dbReference type="ARBA" id="ARBA00023274"/>
    </source>
</evidence>
<dbReference type="HAMAP" id="MF_01334">
    <property type="entry name" value="Ribosomal_bL25_CTC"/>
    <property type="match status" value="1"/>
</dbReference>
<dbReference type="InterPro" id="IPR020057">
    <property type="entry name" value="Ribosomal_bL25_b-dom"/>
</dbReference>
<dbReference type="NCBIfam" id="NF004128">
    <property type="entry name" value="PRK05618.1-2"/>
    <property type="match status" value="1"/>
</dbReference>
<comment type="similarity">
    <text evidence="5">Belongs to the bacterial ribosomal protein bL25 family. CTC subfamily.</text>
</comment>
<feature type="domain" description="Large ribosomal subunit protein bL25 beta" evidence="8">
    <location>
        <begin position="103"/>
        <end position="193"/>
    </location>
</feature>
<feature type="region of interest" description="Disordered" evidence="6">
    <location>
        <begin position="1"/>
        <end position="20"/>
    </location>
</feature>